<protein>
    <submittedName>
        <fullName evidence="2">GLOBIN domain-containing protein</fullName>
    </submittedName>
</protein>
<accession>A0A158PA72</accession>
<reference evidence="2" key="2">
    <citation type="submission" date="2016-04" db="UniProtKB">
        <authorList>
            <consortium name="WormBaseParasite"/>
        </authorList>
    </citation>
    <scope>IDENTIFICATION</scope>
</reference>
<dbReference type="Proteomes" id="UP000035642">
    <property type="component" value="Unassembled WGS sequence"/>
</dbReference>
<dbReference type="STRING" id="6313.A0A158PA72"/>
<dbReference type="GO" id="GO:0019825">
    <property type="term" value="F:oxygen binding"/>
    <property type="evidence" value="ECO:0007669"/>
    <property type="project" value="InterPro"/>
</dbReference>
<name>A0A158PA72_ANGCA</name>
<proteinExistence type="predicted"/>
<dbReference type="InterPro" id="IPR044399">
    <property type="entry name" value="Mb-like_M"/>
</dbReference>
<dbReference type="SUPFAM" id="SSF46458">
    <property type="entry name" value="Globin-like"/>
    <property type="match status" value="1"/>
</dbReference>
<dbReference type="InterPro" id="IPR012292">
    <property type="entry name" value="Globin/Proto"/>
</dbReference>
<evidence type="ECO:0000313" key="1">
    <source>
        <dbReference type="Proteomes" id="UP000035642"/>
    </source>
</evidence>
<sequence length="229" mass="26691">MGMKYKHVRPLWSFGLRIDDSDEKWKKTLLNDLPFRHSIKAIKSEASVFSLCQCYQLSTIASKKLILDFKRQCGSIQAAITMLMENIDDRDYMRKLLNEIGAHHFFYDATEPHLEHTFLESLRNLLVNDERMDVDTEQSWKLFLRDIKTFMGEGIAIQRNTYLRQFGFSQPKSFQAFAVTINSYSEIVGFCDLPASVKEFVVSCMVLEICPTFARKAMMEGKLDHFRMI</sequence>
<dbReference type="Gene3D" id="1.10.490.10">
    <property type="entry name" value="Globins"/>
    <property type="match status" value="1"/>
</dbReference>
<dbReference type="InterPro" id="IPR009050">
    <property type="entry name" value="Globin-like_sf"/>
</dbReference>
<dbReference type="WBParaSite" id="ACAC_0000908901-mRNA-1">
    <property type="protein sequence ID" value="ACAC_0000908901-mRNA-1"/>
    <property type="gene ID" value="ACAC_0000908901"/>
</dbReference>
<dbReference type="GO" id="GO:0020037">
    <property type="term" value="F:heme binding"/>
    <property type="evidence" value="ECO:0007669"/>
    <property type="project" value="InterPro"/>
</dbReference>
<reference evidence="1" key="1">
    <citation type="submission" date="2012-09" db="EMBL/GenBank/DDBJ databases">
        <authorList>
            <person name="Martin A.A."/>
        </authorList>
    </citation>
    <scope>NUCLEOTIDE SEQUENCE</scope>
</reference>
<keyword evidence="1" id="KW-1185">Reference proteome</keyword>
<dbReference type="AlphaFoldDB" id="A0A158PA72"/>
<organism evidence="1 2">
    <name type="scientific">Angiostrongylus cantonensis</name>
    <name type="common">Rat lungworm</name>
    <dbReference type="NCBI Taxonomy" id="6313"/>
    <lineage>
        <taxon>Eukaryota</taxon>
        <taxon>Metazoa</taxon>
        <taxon>Ecdysozoa</taxon>
        <taxon>Nematoda</taxon>
        <taxon>Chromadorea</taxon>
        <taxon>Rhabditida</taxon>
        <taxon>Rhabditina</taxon>
        <taxon>Rhabditomorpha</taxon>
        <taxon>Strongyloidea</taxon>
        <taxon>Metastrongylidae</taxon>
        <taxon>Angiostrongylus</taxon>
    </lineage>
</organism>
<dbReference type="CDD" id="cd01040">
    <property type="entry name" value="Mb-like"/>
    <property type="match status" value="1"/>
</dbReference>
<evidence type="ECO:0000313" key="2">
    <source>
        <dbReference type="WBParaSite" id="ACAC_0000908901-mRNA-1"/>
    </source>
</evidence>